<keyword evidence="2" id="KW-0444">Lipid biosynthesis</keyword>
<dbReference type="PANTHER" id="PTHR12358:SF106">
    <property type="entry name" value="LIPID KINASE YEGS"/>
    <property type="match status" value="1"/>
</dbReference>
<dbReference type="InterPro" id="IPR016064">
    <property type="entry name" value="NAD/diacylglycerol_kinase_sf"/>
</dbReference>
<proteinExistence type="predicted"/>
<sequence>MRIAIVRNPVAGGQGQPVQWAKAHAAFASRFPDLSLHETQRSGDASRLARELANQGVDLIIAAGGDGTISDVVDGILSSSRPQTPLTLLPLGTGCDFVRNFSPPRDCDALAEHVAATPPRQIDVLRLTHTSTTGDQITRYSANMSSVGISGEIVRAVNAPGHRKILRGPLRFLVHSVAAILCYRPYSGRVIVDGQEVYDGLFGIVAIANGAWFGGGMHAIPNADLADGLLDVAIMRQTTVLGLLNLLSKLYSASHVTHPKLSFHRGQRVEIIPNQPARFPVEVDGETPIIGGFSCEIVPAALTIRL</sequence>
<keyword evidence="7" id="KW-0067">ATP-binding</keyword>
<evidence type="ECO:0000256" key="7">
    <source>
        <dbReference type="ARBA" id="ARBA00022840"/>
    </source>
</evidence>
<keyword evidence="5" id="KW-0547">Nucleotide-binding</keyword>
<dbReference type="Gene3D" id="3.40.50.10330">
    <property type="entry name" value="Probable inorganic polyphosphate/atp-NAD kinase, domain 1"/>
    <property type="match status" value="1"/>
</dbReference>
<dbReference type="SUPFAM" id="SSF111331">
    <property type="entry name" value="NAD kinase/diacylglycerol kinase-like"/>
    <property type="match status" value="1"/>
</dbReference>
<evidence type="ECO:0000256" key="6">
    <source>
        <dbReference type="ARBA" id="ARBA00022777"/>
    </source>
</evidence>
<dbReference type="Pfam" id="PF00781">
    <property type="entry name" value="DAGK_cat"/>
    <property type="match status" value="1"/>
</dbReference>
<dbReference type="SMART" id="SM00046">
    <property type="entry name" value="DAGKc"/>
    <property type="match status" value="1"/>
</dbReference>
<dbReference type="PANTHER" id="PTHR12358">
    <property type="entry name" value="SPHINGOSINE KINASE"/>
    <property type="match status" value="1"/>
</dbReference>
<dbReference type="InterPro" id="IPR017438">
    <property type="entry name" value="ATP-NAD_kinase_N"/>
</dbReference>
<protein>
    <submittedName>
        <fullName evidence="13">YegS/Rv2252/BmrU family lipid kinase</fullName>
    </submittedName>
</protein>
<comment type="cofactor">
    <cofactor evidence="1">
        <name>Mg(2+)</name>
        <dbReference type="ChEBI" id="CHEBI:18420"/>
    </cofactor>
</comment>
<evidence type="ECO:0000256" key="9">
    <source>
        <dbReference type="ARBA" id="ARBA00023098"/>
    </source>
</evidence>
<keyword evidence="10" id="KW-0594">Phospholipid biosynthesis</keyword>
<dbReference type="InterPro" id="IPR005218">
    <property type="entry name" value="Diacylglycerol/lipid_kinase"/>
</dbReference>
<accession>A0ABX6QM52</accession>
<dbReference type="RefSeq" id="WP_138285187.1">
    <property type="nucleotide sequence ID" value="NZ_CP058350.1"/>
</dbReference>
<dbReference type="InterPro" id="IPR045540">
    <property type="entry name" value="YegS/DAGK_C"/>
</dbReference>
<evidence type="ECO:0000259" key="12">
    <source>
        <dbReference type="PROSITE" id="PS50146"/>
    </source>
</evidence>
<organism evidence="13 14">
    <name type="scientific">Peteryoungia desertarenae</name>
    <dbReference type="NCBI Taxonomy" id="1813451"/>
    <lineage>
        <taxon>Bacteria</taxon>
        <taxon>Pseudomonadati</taxon>
        <taxon>Pseudomonadota</taxon>
        <taxon>Alphaproteobacteria</taxon>
        <taxon>Hyphomicrobiales</taxon>
        <taxon>Rhizobiaceae</taxon>
        <taxon>Peteryoungia</taxon>
    </lineage>
</organism>
<evidence type="ECO:0000256" key="11">
    <source>
        <dbReference type="ARBA" id="ARBA00023264"/>
    </source>
</evidence>
<dbReference type="NCBIfam" id="TIGR00147">
    <property type="entry name" value="YegS/Rv2252/BmrU family lipid kinase"/>
    <property type="match status" value="1"/>
</dbReference>
<feature type="domain" description="DAGKc" evidence="12">
    <location>
        <begin position="1"/>
        <end position="131"/>
    </location>
</feature>
<evidence type="ECO:0000313" key="14">
    <source>
        <dbReference type="Proteomes" id="UP000308530"/>
    </source>
</evidence>
<dbReference type="EMBL" id="CP058350">
    <property type="protein sequence ID" value="QLF69683.1"/>
    <property type="molecule type" value="Genomic_DNA"/>
</dbReference>
<keyword evidence="14" id="KW-1185">Reference proteome</keyword>
<evidence type="ECO:0000256" key="5">
    <source>
        <dbReference type="ARBA" id="ARBA00022741"/>
    </source>
</evidence>
<evidence type="ECO:0000256" key="2">
    <source>
        <dbReference type="ARBA" id="ARBA00022516"/>
    </source>
</evidence>
<evidence type="ECO:0000256" key="8">
    <source>
        <dbReference type="ARBA" id="ARBA00022842"/>
    </source>
</evidence>
<dbReference type="Pfam" id="PF19279">
    <property type="entry name" value="YegS_C"/>
    <property type="match status" value="1"/>
</dbReference>
<dbReference type="InterPro" id="IPR050187">
    <property type="entry name" value="Lipid_Phosphate_FormReg"/>
</dbReference>
<evidence type="ECO:0000256" key="1">
    <source>
        <dbReference type="ARBA" id="ARBA00001946"/>
    </source>
</evidence>
<dbReference type="Gene3D" id="2.60.200.40">
    <property type="match status" value="1"/>
</dbReference>
<keyword evidence="3" id="KW-0808">Transferase</keyword>
<dbReference type="Proteomes" id="UP000308530">
    <property type="component" value="Chromosome"/>
</dbReference>
<keyword evidence="11" id="KW-1208">Phospholipid metabolism</keyword>
<dbReference type="GO" id="GO:0016301">
    <property type="term" value="F:kinase activity"/>
    <property type="evidence" value="ECO:0007669"/>
    <property type="project" value="UniProtKB-KW"/>
</dbReference>
<reference evidence="13 14" key="1">
    <citation type="submission" date="2020-06" db="EMBL/GenBank/DDBJ databases">
        <title>Genome sequence of Rhizobium sp strain ADMK78.</title>
        <authorList>
            <person name="Rahi P."/>
        </authorList>
    </citation>
    <scope>NUCLEOTIDE SEQUENCE [LARGE SCALE GENOMIC DNA]</scope>
    <source>
        <strain evidence="13 14">ADMK78</strain>
    </source>
</reference>
<keyword evidence="4" id="KW-0479">Metal-binding</keyword>
<keyword evidence="8" id="KW-0460">Magnesium</keyword>
<keyword evidence="9" id="KW-0443">Lipid metabolism</keyword>
<evidence type="ECO:0000256" key="10">
    <source>
        <dbReference type="ARBA" id="ARBA00023209"/>
    </source>
</evidence>
<name>A0ABX6QM52_9HYPH</name>
<dbReference type="PROSITE" id="PS50146">
    <property type="entry name" value="DAGK"/>
    <property type="match status" value="1"/>
</dbReference>
<evidence type="ECO:0000256" key="3">
    <source>
        <dbReference type="ARBA" id="ARBA00022679"/>
    </source>
</evidence>
<keyword evidence="6 13" id="KW-0418">Kinase</keyword>
<evidence type="ECO:0000256" key="4">
    <source>
        <dbReference type="ARBA" id="ARBA00022723"/>
    </source>
</evidence>
<gene>
    <name evidence="13" type="ORF">FE840_009080</name>
</gene>
<evidence type="ECO:0000313" key="13">
    <source>
        <dbReference type="EMBL" id="QLF69683.1"/>
    </source>
</evidence>
<dbReference type="InterPro" id="IPR001206">
    <property type="entry name" value="Diacylglycerol_kinase_cat_dom"/>
</dbReference>